<dbReference type="HOGENOM" id="CLU_044118_0_2_4"/>
<dbReference type="SUPFAM" id="SSF56655">
    <property type="entry name" value="Carbohydrate phosphatase"/>
    <property type="match status" value="1"/>
</dbReference>
<dbReference type="GeneID" id="87103974"/>
<dbReference type="AlphaFoldDB" id="Q82WB3"/>
<dbReference type="PRINTS" id="PR00377">
    <property type="entry name" value="IMPHPHTASES"/>
</dbReference>
<name>Q82WB3_NITEU</name>
<dbReference type="CDD" id="cd01637">
    <property type="entry name" value="IMPase_like"/>
    <property type="match status" value="1"/>
</dbReference>
<dbReference type="PANTHER" id="PTHR20854:SF4">
    <property type="entry name" value="INOSITOL-1-MONOPHOSPHATASE-RELATED"/>
    <property type="match status" value="1"/>
</dbReference>
<sequence>MAGRLNVLERVIKAVREVARDEIMSRYLQVERIYKADGSFYTEADLAAQVSLLGRLHEIAPVAMIGEEMSESEQLAQWEAGQDGLWSIDPIDGTSNFLNGLPYFAVSVALMRGGRSVLGVVYNPATDEMFYAEQGKGAFLNGKALPFSRRKIPLNKAIANVDFKRLDRRLAVEIVSRPPYSSQRNYGTCTLEWCYTAAGYFDLYLHGGQKPWDYAAGCLILEEAGGHRCTLSEDDYWSGNPWRRSVIGALDEDLFVLWRDWIRSRVSDIDNLR</sequence>
<gene>
    <name evidence="6" type="ordered locus">NE0781</name>
</gene>
<dbReference type="InterPro" id="IPR000760">
    <property type="entry name" value="Inositol_monophosphatase-like"/>
</dbReference>
<evidence type="ECO:0000256" key="1">
    <source>
        <dbReference type="ARBA" id="ARBA00009759"/>
    </source>
</evidence>
<dbReference type="Pfam" id="PF00459">
    <property type="entry name" value="Inositol_P"/>
    <property type="match status" value="1"/>
</dbReference>
<keyword evidence="2 5" id="KW-0479">Metal-binding</keyword>
<dbReference type="GO" id="GO:0008934">
    <property type="term" value="F:inositol monophosphate 1-phosphatase activity"/>
    <property type="evidence" value="ECO:0007669"/>
    <property type="project" value="TreeGrafter"/>
</dbReference>
<dbReference type="GO" id="GO:0046872">
    <property type="term" value="F:metal ion binding"/>
    <property type="evidence" value="ECO:0007669"/>
    <property type="project" value="UniProtKB-KW"/>
</dbReference>
<evidence type="ECO:0000256" key="5">
    <source>
        <dbReference type="PIRSR" id="PIRSR600760-2"/>
    </source>
</evidence>
<evidence type="ECO:0000256" key="3">
    <source>
        <dbReference type="ARBA" id="ARBA00022801"/>
    </source>
</evidence>
<evidence type="ECO:0000256" key="2">
    <source>
        <dbReference type="ARBA" id="ARBA00022723"/>
    </source>
</evidence>
<feature type="binding site" evidence="5">
    <location>
        <position position="213"/>
    </location>
    <ligand>
        <name>Mg(2+)</name>
        <dbReference type="ChEBI" id="CHEBI:18420"/>
        <label>1</label>
        <note>catalytic</note>
    </ligand>
</feature>
<dbReference type="KEGG" id="neu:NE0781"/>
<dbReference type="InterPro" id="IPR020583">
    <property type="entry name" value="Inositol_monoP_metal-BS"/>
</dbReference>
<dbReference type="EMBL" id="AL954747">
    <property type="protein sequence ID" value="CAD84692.1"/>
    <property type="molecule type" value="Genomic_DNA"/>
</dbReference>
<evidence type="ECO:0000313" key="6">
    <source>
        <dbReference type="EMBL" id="CAD84692.1"/>
    </source>
</evidence>
<organism evidence="6 7">
    <name type="scientific">Nitrosomonas europaea (strain ATCC 19718 / CIP 103999 / KCTC 2705 / NBRC 14298)</name>
    <dbReference type="NCBI Taxonomy" id="228410"/>
    <lineage>
        <taxon>Bacteria</taxon>
        <taxon>Pseudomonadati</taxon>
        <taxon>Pseudomonadota</taxon>
        <taxon>Betaproteobacteria</taxon>
        <taxon>Nitrosomonadales</taxon>
        <taxon>Nitrosomonadaceae</taxon>
        <taxon>Nitrosomonas</taxon>
    </lineage>
</organism>
<dbReference type="STRING" id="228410.NE0781"/>
<protein>
    <submittedName>
        <fullName evidence="6">Myo-inositol-1(Or 4)-monophosphatase</fullName>
        <ecNumber evidence="6">3.1.3.25</ecNumber>
    </submittedName>
</protein>
<feature type="binding site" evidence="5">
    <location>
        <position position="67"/>
    </location>
    <ligand>
        <name>Mg(2+)</name>
        <dbReference type="ChEBI" id="CHEBI:18420"/>
        <label>1</label>
        <note>catalytic</note>
    </ligand>
</feature>
<dbReference type="Proteomes" id="UP000001416">
    <property type="component" value="Chromosome"/>
</dbReference>
<evidence type="ECO:0000313" key="7">
    <source>
        <dbReference type="Proteomes" id="UP000001416"/>
    </source>
</evidence>
<reference evidence="6 7" key="1">
    <citation type="journal article" date="2003" name="J. Bacteriol.">
        <title>Complete genome sequence of the ammonia-oxidizing bacterium and obligate chemolithoautotroph Nitrosomonas europaea.</title>
        <authorList>
            <person name="Chain P."/>
            <person name="Lamerdin J."/>
            <person name="Larimer F."/>
            <person name="Regala W."/>
            <person name="Land M."/>
            <person name="Hauser L."/>
            <person name="Hooper A."/>
            <person name="Klotz M."/>
            <person name="Norton J."/>
            <person name="Sayavedra-Soto L."/>
            <person name="Arciero D."/>
            <person name="Hommes N."/>
            <person name="Whittaker M."/>
            <person name="Arp D."/>
        </authorList>
    </citation>
    <scope>NUCLEOTIDE SEQUENCE [LARGE SCALE GENOMIC DNA]</scope>
    <source>
        <strain evidence="7">ATCC 19718 / CIP 103999 / KCTC 2705 / NBRC 14298</strain>
    </source>
</reference>
<comment type="cofactor">
    <cofactor evidence="5">
        <name>Mg(2+)</name>
        <dbReference type="ChEBI" id="CHEBI:18420"/>
    </cofactor>
</comment>
<dbReference type="GO" id="GO:0006020">
    <property type="term" value="P:inositol metabolic process"/>
    <property type="evidence" value="ECO:0007669"/>
    <property type="project" value="TreeGrafter"/>
</dbReference>
<dbReference type="Gene3D" id="3.30.540.10">
    <property type="entry name" value="Fructose-1,6-Bisphosphatase, subunit A, domain 1"/>
    <property type="match status" value="1"/>
</dbReference>
<dbReference type="InterPro" id="IPR020550">
    <property type="entry name" value="Inositol_monophosphatase_CS"/>
</dbReference>
<dbReference type="Gene3D" id="3.40.190.80">
    <property type="match status" value="1"/>
</dbReference>
<comment type="similarity">
    <text evidence="1">Belongs to the inositol monophosphatase superfamily.</text>
</comment>
<accession>Q82WB3</accession>
<dbReference type="GO" id="GO:0007165">
    <property type="term" value="P:signal transduction"/>
    <property type="evidence" value="ECO:0007669"/>
    <property type="project" value="TreeGrafter"/>
</dbReference>
<feature type="binding site" evidence="5">
    <location>
        <position position="91"/>
    </location>
    <ligand>
        <name>Mg(2+)</name>
        <dbReference type="ChEBI" id="CHEBI:18420"/>
        <label>1</label>
        <note>catalytic</note>
    </ligand>
</feature>
<keyword evidence="3 6" id="KW-0378">Hydrolase</keyword>
<dbReference type="eggNOG" id="COG0483">
    <property type="taxonomic scope" value="Bacteria"/>
</dbReference>
<dbReference type="GO" id="GO:0046854">
    <property type="term" value="P:phosphatidylinositol phosphate biosynthetic process"/>
    <property type="evidence" value="ECO:0007669"/>
    <property type="project" value="InterPro"/>
</dbReference>
<dbReference type="EC" id="3.1.3.25" evidence="6"/>
<feature type="binding site" evidence="5">
    <location>
        <position position="92"/>
    </location>
    <ligand>
        <name>Mg(2+)</name>
        <dbReference type="ChEBI" id="CHEBI:18420"/>
        <label>1</label>
        <note>catalytic</note>
    </ligand>
</feature>
<dbReference type="PhylomeDB" id="Q82WB3"/>
<feature type="binding site" evidence="5">
    <location>
        <position position="89"/>
    </location>
    <ligand>
        <name>Mg(2+)</name>
        <dbReference type="ChEBI" id="CHEBI:18420"/>
        <label>1</label>
        <note>catalytic</note>
    </ligand>
</feature>
<dbReference type="RefSeq" id="WP_011111393.1">
    <property type="nucleotide sequence ID" value="NC_004757.1"/>
</dbReference>
<dbReference type="PROSITE" id="PS00630">
    <property type="entry name" value="IMP_2"/>
    <property type="match status" value="1"/>
</dbReference>
<dbReference type="PROSITE" id="PS00629">
    <property type="entry name" value="IMP_1"/>
    <property type="match status" value="1"/>
</dbReference>
<keyword evidence="4 5" id="KW-0460">Magnesium</keyword>
<evidence type="ECO:0000256" key="4">
    <source>
        <dbReference type="ARBA" id="ARBA00022842"/>
    </source>
</evidence>
<keyword evidence="7" id="KW-1185">Reference proteome</keyword>
<dbReference type="PANTHER" id="PTHR20854">
    <property type="entry name" value="INOSITOL MONOPHOSPHATASE"/>
    <property type="match status" value="1"/>
</dbReference>
<proteinExistence type="inferred from homology"/>